<organism evidence="2 3">
    <name type="scientific">Tistrella mobilis</name>
    <dbReference type="NCBI Taxonomy" id="171437"/>
    <lineage>
        <taxon>Bacteria</taxon>
        <taxon>Pseudomonadati</taxon>
        <taxon>Pseudomonadota</taxon>
        <taxon>Alphaproteobacteria</taxon>
        <taxon>Geminicoccales</taxon>
        <taxon>Geminicoccaceae</taxon>
        <taxon>Tistrella</taxon>
    </lineage>
</organism>
<dbReference type="Pfam" id="PF02036">
    <property type="entry name" value="SCP2"/>
    <property type="match status" value="1"/>
</dbReference>
<evidence type="ECO:0000313" key="2">
    <source>
        <dbReference type="EMBL" id="KYO52037.1"/>
    </source>
</evidence>
<dbReference type="AlphaFoldDB" id="A0A162KTC2"/>
<dbReference type="EMBL" id="LPZR01000164">
    <property type="protein sequence ID" value="KYO52037.1"/>
    <property type="molecule type" value="Genomic_DNA"/>
</dbReference>
<dbReference type="InterPro" id="IPR036527">
    <property type="entry name" value="SCP2_sterol-bd_dom_sf"/>
</dbReference>
<dbReference type="OrthoDB" id="9809312at2"/>
<name>A0A162KTC2_9PROT</name>
<dbReference type="Proteomes" id="UP000075787">
    <property type="component" value="Unassembled WGS sequence"/>
</dbReference>
<dbReference type="Gene3D" id="3.30.1050.10">
    <property type="entry name" value="SCP2 sterol-binding domain"/>
    <property type="match status" value="1"/>
</dbReference>
<protein>
    <recommendedName>
        <fullName evidence="1">SCP2 domain-containing protein</fullName>
    </recommendedName>
</protein>
<sequence length="97" mass="10398">MSTDDLVRRMQEKSAKGGALGSTVKFELEDGTIFIDGRSAPAEVSAEDRDADCTIRCSAETLDRLMTGDLSATMAFMTGKLKVEGDMTVAMKLSSIL</sequence>
<gene>
    <name evidence="2" type="ORF">AUP44_07480</name>
</gene>
<dbReference type="RefSeq" id="WP_062765356.1">
    <property type="nucleotide sequence ID" value="NZ_CP121045.1"/>
</dbReference>
<feature type="domain" description="SCP2" evidence="1">
    <location>
        <begin position="12"/>
        <end position="97"/>
    </location>
</feature>
<dbReference type="SUPFAM" id="SSF55718">
    <property type="entry name" value="SCP-like"/>
    <property type="match status" value="1"/>
</dbReference>
<evidence type="ECO:0000259" key="1">
    <source>
        <dbReference type="Pfam" id="PF02036"/>
    </source>
</evidence>
<dbReference type="GeneID" id="97241651"/>
<proteinExistence type="predicted"/>
<reference evidence="2 3" key="1">
    <citation type="submission" date="2015-12" db="EMBL/GenBank/DDBJ databases">
        <title>Genome sequence of Tistrella mobilis MCCC 1A02139.</title>
        <authorList>
            <person name="Lu L."/>
            <person name="Lai Q."/>
            <person name="Shao Z."/>
            <person name="Qian P."/>
        </authorList>
    </citation>
    <scope>NUCLEOTIDE SEQUENCE [LARGE SCALE GENOMIC DNA]</scope>
    <source>
        <strain evidence="2 3">MCCC 1A02139</strain>
    </source>
</reference>
<evidence type="ECO:0000313" key="3">
    <source>
        <dbReference type="Proteomes" id="UP000075787"/>
    </source>
</evidence>
<dbReference type="GO" id="GO:0005829">
    <property type="term" value="C:cytosol"/>
    <property type="evidence" value="ECO:0007669"/>
    <property type="project" value="TreeGrafter"/>
</dbReference>
<accession>A0A162KTC2</accession>
<dbReference type="PANTHER" id="PTHR10094:SF25">
    <property type="entry name" value="SCP2 STEROL-BINDING DOMAIN-CONTAINING PROTEIN 1"/>
    <property type="match status" value="1"/>
</dbReference>
<dbReference type="PANTHER" id="PTHR10094">
    <property type="entry name" value="STEROL CARRIER PROTEIN 2 SCP-2 FAMILY PROTEIN"/>
    <property type="match status" value="1"/>
</dbReference>
<dbReference type="InterPro" id="IPR003033">
    <property type="entry name" value="SCP2_sterol-bd_dom"/>
</dbReference>
<comment type="caution">
    <text evidence="2">The sequence shown here is derived from an EMBL/GenBank/DDBJ whole genome shotgun (WGS) entry which is preliminary data.</text>
</comment>